<reference evidence="1" key="3">
    <citation type="journal article" date="2017" name="Nature">
        <title>Genome sequence of the progenitor of the wheat D genome Aegilops tauschii.</title>
        <authorList>
            <person name="Luo M.C."/>
            <person name="Gu Y.Q."/>
            <person name="Puiu D."/>
            <person name="Wang H."/>
            <person name="Twardziok S.O."/>
            <person name="Deal K.R."/>
            <person name="Huo N."/>
            <person name="Zhu T."/>
            <person name="Wang L."/>
            <person name="Wang Y."/>
            <person name="McGuire P.E."/>
            <person name="Liu S."/>
            <person name="Long H."/>
            <person name="Ramasamy R.K."/>
            <person name="Rodriguez J.C."/>
            <person name="Van S.L."/>
            <person name="Yuan L."/>
            <person name="Wang Z."/>
            <person name="Xia Z."/>
            <person name="Xiao L."/>
            <person name="Anderson O.D."/>
            <person name="Ouyang S."/>
            <person name="Liang Y."/>
            <person name="Zimin A.V."/>
            <person name="Pertea G."/>
            <person name="Qi P."/>
            <person name="Bennetzen J.L."/>
            <person name="Dai X."/>
            <person name="Dawson M.W."/>
            <person name="Muller H.G."/>
            <person name="Kugler K."/>
            <person name="Rivarola-Duarte L."/>
            <person name="Spannagl M."/>
            <person name="Mayer K.F.X."/>
            <person name="Lu F.H."/>
            <person name="Bevan M.W."/>
            <person name="Leroy P."/>
            <person name="Li P."/>
            <person name="You F.M."/>
            <person name="Sun Q."/>
            <person name="Liu Z."/>
            <person name="Lyons E."/>
            <person name="Wicker T."/>
            <person name="Salzberg S.L."/>
            <person name="Devos K.M."/>
            <person name="Dvorak J."/>
        </authorList>
    </citation>
    <scope>NUCLEOTIDE SEQUENCE [LARGE SCALE GENOMIC DNA]</scope>
    <source>
        <strain evidence="1">cv. AL8/78</strain>
    </source>
</reference>
<keyword evidence="2" id="KW-1185">Reference proteome</keyword>
<dbReference type="Gramene" id="AET5Gv20679100.16">
    <property type="protein sequence ID" value="AET5Gv20679100.16"/>
    <property type="gene ID" value="AET5Gv20679100"/>
</dbReference>
<proteinExistence type="predicted"/>
<evidence type="ECO:0000313" key="2">
    <source>
        <dbReference type="Proteomes" id="UP000015105"/>
    </source>
</evidence>
<dbReference type="EnsemblPlants" id="AET5Gv20679100.16">
    <property type="protein sequence ID" value="AET5Gv20679100.16"/>
    <property type="gene ID" value="AET5Gv20679100"/>
</dbReference>
<dbReference type="AlphaFoldDB" id="A0A453L995"/>
<reference evidence="1" key="5">
    <citation type="journal article" date="2021" name="G3 (Bethesda)">
        <title>Aegilops tauschii genome assembly Aet v5.0 features greater sequence contiguity and improved annotation.</title>
        <authorList>
            <person name="Wang L."/>
            <person name="Zhu T."/>
            <person name="Rodriguez J.C."/>
            <person name="Deal K.R."/>
            <person name="Dubcovsky J."/>
            <person name="McGuire P.E."/>
            <person name="Lux T."/>
            <person name="Spannagl M."/>
            <person name="Mayer K.F.X."/>
            <person name="Baldrich P."/>
            <person name="Meyers B.C."/>
            <person name="Huo N."/>
            <person name="Gu Y.Q."/>
            <person name="Zhou H."/>
            <person name="Devos K.M."/>
            <person name="Bennetzen J.L."/>
            <person name="Unver T."/>
            <person name="Budak H."/>
            <person name="Gulick P.J."/>
            <person name="Galiba G."/>
            <person name="Kalapos B."/>
            <person name="Nelson D.R."/>
            <person name="Li P."/>
            <person name="You F.M."/>
            <person name="Luo M.C."/>
            <person name="Dvorak J."/>
        </authorList>
    </citation>
    <scope>NUCLEOTIDE SEQUENCE [LARGE SCALE GENOMIC DNA]</scope>
    <source>
        <strain evidence="1">cv. AL8/78</strain>
    </source>
</reference>
<evidence type="ECO:0000313" key="1">
    <source>
        <dbReference type="EnsemblPlants" id="AET5Gv20679100.16"/>
    </source>
</evidence>
<dbReference type="Proteomes" id="UP000015105">
    <property type="component" value="Chromosome 5D"/>
</dbReference>
<name>A0A453L995_AEGTS</name>
<reference evidence="2" key="1">
    <citation type="journal article" date="2014" name="Science">
        <title>Ancient hybridizations among the ancestral genomes of bread wheat.</title>
        <authorList>
            <consortium name="International Wheat Genome Sequencing Consortium,"/>
            <person name="Marcussen T."/>
            <person name="Sandve S.R."/>
            <person name="Heier L."/>
            <person name="Spannagl M."/>
            <person name="Pfeifer M."/>
            <person name="Jakobsen K.S."/>
            <person name="Wulff B.B."/>
            <person name="Steuernagel B."/>
            <person name="Mayer K.F."/>
            <person name="Olsen O.A."/>
        </authorList>
    </citation>
    <scope>NUCLEOTIDE SEQUENCE [LARGE SCALE GENOMIC DNA]</scope>
    <source>
        <strain evidence="2">cv. AL8/78</strain>
    </source>
</reference>
<protein>
    <submittedName>
        <fullName evidence="1">Uncharacterized protein</fullName>
    </submittedName>
</protein>
<reference evidence="2" key="2">
    <citation type="journal article" date="2017" name="Nat. Plants">
        <title>The Aegilops tauschii genome reveals multiple impacts of transposons.</title>
        <authorList>
            <person name="Zhao G."/>
            <person name="Zou C."/>
            <person name="Li K."/>
            <person name="Wang K."/>
            <person name="Li T."/>
            <person name="Gao L."/>
            <person name="Zhang X."/>
            <person name="Wang H."/>
            <person name="Yang Z."/>
            <person name="Liu X."/>
            <person name="Jiang W."/>
            <person name="Mao L."/>
            <person name="Kong X."/>
            <person name="Jiao Y."/>
            <person name="Jia J."/>
        </authorList>
    </citation>
    <scope>NUCLEOTIDE SEQUENCE [LARGE SCALE GENOMIC DNA]</scope>
    <source>
        <strain evidence="2">cv. AL8/78</strain>
    </source>
</reference>
<accession>A0A453L995</accession>
<sequence>DRLENIKVHTRLRRACLTSMVLIGFLIPQSLRLVLQALVLVQPIKVFGQL</sequence>
<organism evidence="1 2">
    <name type="scientific">Aegilops tauschii subsp. strangulata</name>
    <name type="common">Goatgrass</name>
    <dbReference type="NCBI Taxonomy" id="200361"/>
    <lineage>
        <taxon>Eukaryota</taxon>
        <taxon>Viridiplantae</taxon>
        <taxon>Streptophyta</taxon>
        <taxon>Embryophyta</taxon>
        <taxon>Tracheophyta</taxon>
        <taxon>Spermatophyta</taxon>
        <taxon>Magnoliopsida</taxon>
        <taxon>Liliopsida</taxon>
        <taxon>Poales</taxon>
        <taxon>Poaceae</taxon>
        <taxon>BOP clade</taxon>
        <taxon>Pooideae</taxon>
        <taxon>Triticodae</taxon>
        <taxon>Triticeae</taxon>
        <taxon>Triticinae</taxon>
        <taxon>Aegilops</taxon>
    </lineage>
</organism>
<reference evidence="1" key="4">
    <citation type="submission" date="2019-03" db="UniProtKB">
        <authorList>
            <consortium name="EnsemblPlants"/>
        </authorList>
    </citation>
    <scope>IDENTIFICATION</scope>
</reference>